<dbReference type="EMBL" id="FOKW01000011">
    <property type="protein sequence ID" value="SFC59828.1"/>
    <property type="molecule type" value="Genomic_DNA"/>
</dbReference>
<dbReference type="Proteomes" id="UP000199161">
    <property type="component" value="Unassembled WGS sequence"/>
</dbReference>
<dbReference type="RefSeq" id="WP_076738743.1">
    <property type="nucleotide sequence ID" value="NZ_FOKW01000011.1"/>
</dbReference>
<dbReference type="InterPro" id="IPR003847">
    <property type="entry name" value="Put_antitoxin"/>
</dbReference>
<protein>
    <submittedName>
        <fullName evidence="2">Uncharacterized ACR, COG1753</fullName>
    </submittedName>
</protein>
<evidence type="ECO:0000313" key="2">
    <source>
        <dbReference type="EMBL" id="SFC59828.1"/>
    </source>
</evidence>
<organism evidence="2 3">
    <name type="scientific">Natronobacterium haloterrestre</name>
    <name type="common">Halobiforma haloterrestris</name>
    <dbReference type="NCBI Taxonomy" id="148448"/>
    <lineage>
        <taxon>Archaea</taxon>
        <taxon>Methanobacteriati</taxon>
        <taxon>Methanobacteriota</taxon>
        <taxon>Stenosarchaea group</taxon>
        <taxon>Halobacteria</taxon>
        <taxon>Halobacteriales</taxon>
        <taxon>Natrialbaceae</taxon>
        <taxon>Natronobacterium</taxon>
    </lineage>
</organism>
<gene>
    <name evidence="2" type="ORF">SAMN05444422_111114</name>
</gene>
<evidence type="ECO:0000313" key="3">
    <source>
        <dbReference type="Proteomes" id="UP000199161"/>
    </source>
</evidence>
<dbReference type="Pfam" id="PF02697">
    <property type="entry name" value="VAPB_antitox"/>
    <property type="match status" value="1"/>
</dbReference>
<keyword evidence="3" id="KW-1185">Reference proteome</keyword>
<evidence type="ECO:0000256" key="1">
    <source>
        <dbReference type="ARBA" id="ARBA00022649"/>
    </source>
</evidence>
<dbReference type="OrthoDB" id="105426at2157"/>
<sequence>MADDITTIQVTEETWRQLNVRKNPGETFDDVIQRLLEEADG</sequence>
<proteinExistence type="predicted"/>
<keyword evidence="1" id="KW-1277">Toxin-antitoxin system</keyword>
<dbReference type="GeneID" id="43014730"/>
<dbReference type="AlphaFoldDB" id="A0A1I1KME9"/>
<reference evidence="3" key="1">
    <citation type="submission" date="2016-10" db="EMBL/GenBank/DDBJ databases">
        <authorList>
            <person name="Varghese N."/>
            <person name="Submissions S."/>
        </authorList>
    </citation>
    <scope>NUCLEOTIDE SEQUENCE [LARGE SCALE GENOMIC DNA]</scope>
    <source>
        <strain evidence="3">DSM 13078</strain>
    </source>
</reference>
<accession>A0A1I1KME9</accession>
<name>A0A1I1KME9_NATHA</name>